<proteinExistence type="predicted"/>
<dbReference type="GO" id="GO:0016279">
    <property type="term" value="F:protein-lysine N-methyltransferase activity"/>
    <property type="evidence" value="ECO:0007669"/>
    <property type="project" value="TreeGrafter"/>
</dbReference>
<name>A0A813GT44_POLGL</name>
<protein>
    <recommendedName>
        <fullName evidence="1">SET domain-containing protein</fullName>
    </recommendedName>
</protein>
<dbReference type="InterPro" id="IPR046341">
    <property type="entry name" value="SET_dom_sf"/>
</dbReference>
<sequence length="374" mass="40415">MEERGVVATRDLSAGEVLMDLPLTVCMAAASGSEDILGPAAAALDSAGIEPVDAALTVAFAQETALREASPWWPYLSLVGEARRGFPCFFAQEELAALQSPPLVELLESIVPAFEAVATIWGLERDDLLAAWELVHSRRFGCKDGRFMLPVGDLMNHSFEPSCAWEEPTADRASWRLVSLRQLAAGDPLTFCYCKDPNHLLLLNSGFIVPGNPNNRVMIRPADLRRCMSAAASSPCPEDFASWRAQQFEEQLPDPGGEGPGMSMFLVGRVPSGGIQWNPLWLDLCGMATSSGGARPHWSKLPGGTEQFCATLEKATWALFPTSLEADLSEIASANKQPGAMSANSALALEFRIEQKQLLADALGSLRQKLLSQK</sequence>
<dbReference type="SUPFAM" id="SSF82199">
    <property type="entry name" value="SET domain"/>
    <property type="match status" value="1"/>
</dbReference>
<organism evidence="2 3">
    <name type="scientific">Polarella glacialis</name>
    <name type="common">Dinoflagellate</name>
    <dbReference type="NCBI Taxonomy" id="89957"/>
    <lineage>
        <taxon>Eukaryota</taxon>
        <taxon>Sar</taxon>
        <taxon>Alveolata</taxon>
        <taxon>Dinophyceae</taxon>
        <taxon>Suessiales</taxon>
        <taxon>Suessiaceae</taxon>
        <taxon>Polarella</taxon>
    </lineage>
</organism>
<reference evidence="2" key="1">
    <citation type="submission" date="2021-02" db="EMBL/GenBank/DDBJ databases">
        <authorList>
            <person name="Dougan E. K."/>
            <person name="Rhodes N."/>
            <person name="Thang M."/>
            <person name="Chan C."/>
        </authorList>
    </citation>
    <scope>NUCLEOTIDE SEQUENCE</scope>
</reference>
<dbReference type="PROSITE" id="PS50280">
    <property type="entry name" value="SET"/>
    <property type="match status" value="1"/>
</dbReference>
<evidence type="ECO:0000313" key="2">
    <source>
        <dbReference type="EMBL" id="CAE8628377.1"/>
    </source>
</evidence>
<dbReference type="EMBL" id="CAJNNV010029381">
    <property type="protein sequence ID" value="CAE8628377.1"/>
    <property type="molecule type" value="Genomic_DNA"/>
</dbReference>
<evidence type="ECO:0000259" key="1">
    <source>
        <dbReference type="PROSITE" id="PS50280"/>
    </source>
</evidence>
<dbReference type="CDD" id="cd10527">
    <property type="entry name" value="SET_LSMT"/>
    <property type="match status" value="1"/>
</dbReference>
<dbReference type="InterPro" id="IPR050600">
    <property type="entry name" value="SETD3_SETD6_MTase"/>
</dbReference>
<accession>A0A813GT44</accession>
<dbReference type="Proteomes" id="UP000654075">
    <property type="component" value="Unassembled WGS sequence"/>
</dbReference>
<comment type="caution">
    <text evidence="2">The sequence shown here is derived from an EMBL/GenBank/DDBJ whole genome shotgun (WGS) entry which is preliminary data.</text>
</comment>
<evidence type="ECO:0000313" key="3">
    <source>
        <dbReference type="Proteomes" id="UP000654075"/>
    </source>
</evidence>
<feature type="domain" description="SET" evidence="1">
    <location>
        <begin position="1"/>
        <end position="194"/>
    </location>
</feature>
<dbReference type="OrthoDB" id="419424at2759"/>
<gene>
    <name evidence="2" type="ORF">PGLA1383_LOCUS45032</name>
</gene>
<dbReference type="AlphaFoldDB" id="A0A813GT44"/>
<dbReference type="Gene3D" id="3.90.1410.10">
    <property type="entry name" value="set domain protein methyltransferase, domain 1"/>
    <property type="match status" value="1"/>
</dbReference>
<dbReference type="Pfam" id="PF00856">
    <property type="entry name" value="SET"/>
    <property type="match status" value="1"/>
</dbReference>
<dbReference type="PANTHER" id="PTHR13271">
    <property type="entry name" value="UNCHARACTERIZED PUTATIVE METHYLTRANSFERASE"/>
    <property type="match status" value="1"/>
</dbReference>
<dbReference type="InterPro" id="IPR001214">
    <property type="entry name" value="SET_dom"/>
</dbReference>
<keyword evidence="3" id="KW-1185">Reference proteome</keyword>